<reference evidence="3 4" key="1">
    <citation type="journal article" date="2018" name="Front. Microbiol.">
        <title>Genome-Wide Analysis of Corynespora cassiicola Leaf Fall Disease Putative Effectors.</title>
        <authorList>
            <person name="Lopez D."/>
            <person name="Ribeiro S."/>
            <person name="Label P."/>
            <person name="Fumanal B."/>
            <person name="Venisse J.S."/>
            <person name="Kohler A."/>
            <person name="de Oliveira R.R."/>
            <person name="Labutti K."/>
            <person name="Lipzen A."/>
            <person name="Lail K."/>
            <person name="Bauer D."/>
            <person name="Ohm R.A."/>
            <person name="Barry K.W."/>
            <person name="Spatafora J."/>
            <person name="Grigoriev I.V."/>
            <person name="Martin F.M."/>
            <person name="Pujade-Renaud V."/>
        </authorList>
    </citation>
    <scope>NUCLEOTIDE SEQUENCE [LARGE SCALE GENOMIC DNA]</scope>
    <source>
        <strain evidence="3 4">Philippines</strain>
    </source>
</reference>
<dbReference type="InterPro" id="IPR010730">
    <property type="entry name" value="HET"/>
</dbReference>
<evidence type="ECO:0000259" key="1">
    <source>
        <dbReference type="Pfam" id="PF06985"/>
    </source>
</evidence>
<dbReference type="AlphaFoldDB" id="A0A2T2NLE6"/>
<proteinExistence type="predicted"/>
<feature type="domain" description="Heterokaryon incompatibility" evidence="1">
    <location>
        <begin position="113"/>
        <end position="165"/>
    </location>
</feature>
<evidence type="ECO:0000313" key="3">
    <source>
        <dbReference type="EMBL" id="PSN66247.1"/>
    </source>
</evidence>
<evidence type="ECO:0000259" key="2">
    <source>
        <dbReference type="Pfam" id="PF26640"/>
    </source>
</evidence>
<dbReference type="Pfam" id="PF26640">
    <property type="entry name" value="DUF8212"/>
    <property type="match status" value="1"/>
</dbReference>
<dbReference type="EMBL" id="KZ678136">
    <property type="protein sequence ID" value="PSN66247.1"/>
    <property type="molecule type" value="Genomic_DNA"/>
</dbReference>
<dbReference type="PANTHER" id="PTHR10622:SF12">
    <property type="entry name" value="HET DOMAIN-CONTAINING PROTEIN"/>
    <property type="match status" value="1"/>
</dbReference>
<organism evidence="3 4">
    <name type="scientific">Corynespora cassiicola Philippines</name>
    <dbReference type="NCBI Taxonomy" id="1448308"/>
    <lineage>
        <taxon>Eukaryota</taxon>
        <taxon>Fungi</taxon>
        <taxon>Dikarya</taxon>
        <taxon>Ascomycota</taxon>
        <taxon>Pezizomycotina</taxon>
        <taxon>Dothideomycetes</taxon>
        <taxon>Pleosporomycetidae</taxon>
        <taxon>Pleosporales</taxon>
        <taxon>Corynesporascaceae</taxon>
        <taxon>Corynespora</taxon>
    </lineage>
</organism>
<dbReference type="InterPro" id="IPR058525">
    <property type="entry name" value="DUF8212"/>
</dbReference>
<sequence>MRLVNVETLEIGFFHENNVPEYAILSHTWGDDEVSYQEMLWINKMRTMVEFVSSQGSQATQDGSRNDQPAFMLATLEIMVRGNWNPGRALPDTSETALMKRYGWAKIIKSAKEAKGLGYNHIWIDTCCIDKTSSAELQESINSMYGYYQRAAVCLVYLNDIERDGSQDLSDFFIHAYTTCRWATRGWTLQELIAPKAVRFYLKDWSYLGDKIDFLKELSSSSGIPVFILENGDLHEVSIAGRMAWARNRVTTRSEDLAYCLLGIFDIQMPLLYGEGDKAFIRLQEEILKTTDDYSIFAWTTDKCEKSTYRGLLARSPAEFICGVDRENVPSTLPIIPTPLGLRLQLEFLPDPLDRSRSLAMIRATNDMNQRLAIRIKCLDGADQCARVDAGSLVEIDDWPTGQLRTIYVRQKLSIPQSFFTPEMERIHLRRRHSAQWVPPVRVTGVYPPEQWDGESFELCIPEKIKEFLGVIKLRVESTAFQIILGFHRTSQYYWCKIVQRPWPASDAPDKDWQTSLSNAVPPELRKPMFKDELQHEDMFIIANSGIAINISMRAAMLGDNVGIQLLVDGLAKIR</sequence>
<dbReference type="OrthoDB" id="674604at2759"/>
<name>A0A2T2NLE6_CORCC</name>
<dbReference type="STRING" id="1448308.A0A2T2NLE6"/>
<dbReference type="Pfam" id="PF06985">
    <property type="entry name" value="HET"/>
    <property type="match status" value="1"/>
</dbReference>
<accession>A0A2T2NLE6</accession>
<dbReference type="Proteomes" id="UP000240883">
    <property type="component" value="Unassembled WGS sequence"/>
</dbReference>
<feature type="domain" description="DUF8212" evidence="2">
    <location>
        <begin position="278"/>
        <end position="301"/>
    </location>
</feature>
<evidence type="ECO:0000313" key="4">
    <source>
        <dbReference type="Proteomes" id="UP000240883"/>
    </source>
</evidence>
<dbReference type="PANTHER" id="PTHR10622">
    <property type="entry name" value="HET DOMAIN-CONTAINING PROTEIN"/>
    <property type="match status" value="1"/>
</dbReference>
<protein>
    <submittedName>
        <fullName evidence="3">Uncharacterized protein</fullName>
    </submittedName>
</protein>
<keyword evidence="4" id="KW-1185">Reference proteome</keyword>
<gene>
    <name evidence="3" type="ORF">BS50DRAFT_410470</name>
</gene>